<dbReference type="AlphaFoldDB" id="A0AAW2Z6J4"/>
<keyword evidence="2" id="KW-1185">Reference proteome</keyword>
<proteinExistence type="predicted"/>
<name>A0AAW2Z6J4_9EUKA</name>
<reference evidence="1 2" key="1">
    <citation type="submission" date="2024-03" db="EMBL/GenBank/DDBJ databases">
        <title>The Acrasis kona genome and developmental transcriptomes reveal deep origins of eukaryotic multicellular pathways.</title>
        <authorList>
            <person name="Sheikh S."/>
            <person name="Fu C.-J."/>
            <person name="Brown M.W."/>
            <person name="Baldauf S.L."/>
        </authorList>
    </citation>
    <scope>NUCLEOTIDE SEQUENCE [LARGE SCALE GENOMIC DNA]</scope>
    <source>
        <strain evidence="1 2">ATCC MYA-3509</strain>
    </source>
</reference>
<organism evidence="1 2">
    <name type="scientific">Acrasis kona</name>
    <dbReference type="NCBI Taxonomy" id="1008807"/>
    <lineage>
        <taxon>Eukaryota</taxon>
        <taxon>Discoba</taxon>
        <taxon>Heterolobosea</taxon>
        <taxon>Tetramitia</taxon>
        <taxon>Eutetramitia</taxon>
        <taxon>Acrasidae</taxon>
        <taxon>Acrasis</taxon>
    </lineage>
</organism>
<dbReference type="InterPro" id="IPR036140">
    <property type="entry name" value="PFN_sf"/>
</dbReference>
<gene>
    <name evidence="1" type="ORF">AKO1_011572</name>
</gene>
<dbReference type="PANTHER" id="PTHR41752">
    <property type="entry name" value="PROFILIN"/>
    <property type="match status" value="1"/>
</dbReference>
<evidence type="ECO:0000313" key="1">
    <source>
        <dbReference type="EMBL" id="KAL0484545.1"/>
    </source>
</evidence>
<sequence length="132" mass="14710">MQSAKDLVANNENFSGALAFDENLNLLDSTYGSVSQEDLQKFIKIFQNDDDAFSSGFVLNGNSYELHRIYSNQTPALAYGRKVPEALNDGILYGEGIGLARNQNNRYAVITFDYPCTTTRAIPVLINYVEKL</sequence>
<dbReference type="EMBL" id="JAOPGA020001054">
    <property type="protein sequence ID" value="KAL0484545.1"/>
    <property type="molecule type" value="Genomic_DNA"/>
</dbReference>
<dbReference type="PANTHER" id="PTHR41752:SF1">
    <property type="entry name" value="PROFILIN"/>
    <property type="match status" value="1"/>
</dbReference>
<protein>
    <submittedName>
        <fullName evidence="1">Uncharacterized protein</fullName>
    </submittedName>
</protein>
<evidence type="ECO:0000313" key="2">
    <source>
        <dbReference type="Proteomes" id="UP001431209"/>
    </source>
</evidence>
<dbReference type="Proteomes" id="UP001431209">
    <property type="component" value="Unassembled WGS sequence"/>
</dbReference>
<comment type="caution">
    <text evidence="1">The sequence shown here is derived from an EMBL/GenBank/DDBJ whole genome shotgun (WGS) entry which is preliminary data.</text>
</comment>
<accession>A0AAW2Z6J4</accession>
<dbReference type="SUPFAM" id="SSF55770">
    <property type="entry name" value="Profilin (actin-binding protein)"/>
    <property type="match status" value="1"/>
</dbReference>